<evidence type="ECO:0000256" key="1">
    <source>
        <dbReference type="ARBA" id="ARBA00022691"/>
    </source>
</evidence>
<keyword evidence="4" id="KW-0411">Iron-sulfur</keyword>
<dbReference type="AlphaFoldDB" id="A0A383E0E5"/>
<dbReference type="InterPro" id="IPR050377">
    <property type="entry name" value="Radical_SAM_PqqE_MftC-like"/>
</dbReference>
<dbReference type="GO" id="GO:0003824">
    <property type="term" value="F:catalytic activity"/>
    <property type="evidence" value="ECO:0007669"/>
    <property type="project" value="InterPro"/>
</dbReference>
<dbReference type="EMBL" id="UINC01221290">
    <property type="protein sequence ID" value="SVE49568.1"/>
    <property type="molecule type" value="Genomic_DNA"/>
</dbReference>
<dbReference type="PANTHER" id="PTHR11228">
    <property type="entry name" value="RADICAL SAM DOMAIN PROTEIN"/>
    <property type="match status" value="1"/>
</dbReference>
<dbReference type="PROSITE" id="PS51918">
    <property type="entry name" value="RADICAL_SAM"/>
    <property type="match status" value="1"/>
</dbReference>
<name>A0A383E0E5_9ZZZZ</name>
<dbReference type="Pfam" id="PF04055">
    <property type="entry name" value="Radical_SAM"/>
    <property type="match status" value="1"/>
</dbReference>
<feature type="non-terminal residue" evidence="6">
    <location>
        <position position="233"/>
    </location>
</feature>
<dbReference type="CDD" id="cd01335">
    <property type="entry name" value="Radical_SAM"/>
    <property type="match status" value="1"/>
</dbReference>
<feature type="non-terminal residue" evidence="6">
    <location>
        <position position="1"/>
    </location>
</feature>
<dbReference type="GO" id="GO:0046872">
    <property type="term" value="F:metal ion binding"/>
    <property type="evidence" value="ECO:0007669"/>
    <property type="project" value="UniProtKB-KW"/>
</dbReference>
<dbReference type="SFLD" id="SFLDG01067">
    <property type="entry name" value="SPASM/twitch_domain_containing"/>
    <property type="match status" value="1"/>
</dbReference>
<organism evidence="6">
    <name type="scientific">marine metagenome</name>
    <dbReference type="NCBI Taxonomy" id="408172"/>
    <lineage>
        <taxon>unclassified sequences</taxon>
        <taxon>metagenomes</taxon>
        <taxon>ecological metagenomes</taxon>
    </lineage>
</organism>
<dbReference type="Gene3D" id="3.20.20.70">
    <property type="entry name" value="Aldolase class I"/>
    <property type="match status" value="1"/>
</dbReference>
<feature type="domain" description="Radical SAM core" evidence="5">
    <location>
        <begin position="7"/>
        <end position="233"/>
    </location>
</feature>
<dbReference type="GO" id="GO:0051536">
    <property type="term" value="F:iron-sulfur cluster binding"/>
    <property type="evidence" value="ECO:0007669"/>
    <property type="project" value="UniProtKB-KW"/>
</dbReference>
<keyword evidence="2" id="KW-0479">Metal-binding</keyword>
<gene>
    <name evidence="6" type="ORF">METZ01_LOCUS502422</name>
</gene>
<accession>A0A383E0E5</accession>
<proteinExistence type="predicted"/>
<evidence type="ECO:0000256" key="3">
    <source>
        <dbReference type="ARBA" id="ARBA00023004"/>
    </source>
</evidence>
<keyword evidence="3" id="KW-0408">Iron</keyword>
<dbReference type="SFLD" id="SFLDS00029">
    <property type="entry name" value="Radical_SAM"/>
    <property type="match status" value="1"/>
</dbReference>
<dbReference type="InterPro" id="IPR007197">
    <property type="entry name" value="rSAM"/>
</dbReference>
<dbReference type="InterPro" id="IPR013785">
    <property type="entry name" value="Aldolase_TIM"/>
</dbReference>
<keyword evidence="1" id="KW-0949">S-adenosyl-L-methionine</keyword>
<protein>
    <recommendedName>
        <fullName evidence="5">Radical SAM core domain-containing protein</fullName>
    </recommendedName>
</protein>
<evidence type="ECO:0000313" key="6">
    <source>
        <dbReference type="EMBL" id="SVE49568.1"/>
    </source>
</evidence>
<dbReference type="SUPFAM" id="SSF102114">
    <property type="entry name" value="Radical SAM enzymes"/>
    <property type="match status" value="1"/>
</dbReference>
<evidence type="ECO:0000256" key="2">
    <source>
        <dbReference type="ARBA" id="ARBA00022723"/>
    </source>
</evidence>
<reference evidence="6" key="1">
    <citation type="submission" date="2018-05" db="EMBL/GenBank/DDBJ databases">
        <authorList>
            <person name="Lanie J.A."/>
            <person name="Ng W.-L."/>
            <person name="Kazmierczak K.M."/>
            <person name="Andrzejewski T.M."/>
            <person name="Davidsen T.M."/>
            <person name="Wayne K.J."/>
            <person name="Tettelin H."/>
            <person name="Glass J.I."/>
            <person name="Rusch D."/>
            <person name="Podicherti R."/>
            <person name="Tsui H.-C.T."/>
            <person name="Winkler M.E."/>
        </authorList>
    </citation>
    <scope>NUCLEOTIDE SEQUENCE</scope>
</reference>
<dbReference type="PANTHER" id="PTHR11228:SF7">
    <property type="entry name" value="PQQA PEPTIDE CYCLASE"/>
    <property type="match status" value="1"/>
</dbReference>
<dbReference type="InterPro" id="IPR058240">
    <property type="entry name" value="rSAM_sf"/>
</dbReference>
<sequence>SILHFWRPGRISKIFYFVTSKCNARCAFCFNLDNVVNWKVRQPDELKLNEIQELAKNFGRLPYVTFSGGEPFARLDLPDVVKAFHEHSKTMWITIPTNGALTKRVVDGVFDILTTCPDLFLTIQFSIDSLHEAHDKSRKIKGGFDAMLKTVRGLSSLRRHYKNLRVQINTPYDTFNVKDIEKIRDFCKANIDFDQHLFYMFREDGTLISDTNAHLADDFLKFIQDHDLNELRE</sequence>
<evidence type="ECO:0000256" key="4">
    <source>
        <dbReference type="ARBA" id="ARBA00023014"/>
    </source>
</evidence>
<evidence type="ECO:0000259" key="5">
    <source>
        <dbReference type="PROSITE" id="PS51918"/>
    </source>
</evidence>